<dbReference type="PANTHER" id="PTHR24347">
    <property type="entry name" value="SERINE/THREONINE-PROTEIN KINASE"/>
    <property type="match status" value="1"/>
</dbReference>
<evidence type="ECO:0000313" key="5">
    <source>
        <dbReference type="EMBL" id="CAL4762862.1"/>
    </source>
</evidence>
<dbReference type="Pfam" id="PF00069">
    <property type="entry name" value="Pkinase"/>
    <property type="match status" value="1"/>
</dbReference>
<dbReference type="GO" id="GO:0005524">
    <property type="term" value="F:ATP binding"/>
    <property type="evidence" value="ECO:0007669"/>
    <property type="project" value="InterPro"/>
</dbReference>
<feature type="compositionally biased region" description="Basic and acidic residues" evidence="2">
    <location>
        <begin position="294"/>
        <end position="303"/>
    </location>
</feature>
<feature type="coiled-coil region" evidence="1">
    <location>
        <begin position="167"/>
        <end position="215"/>
    </location>
</feature>
<dbReference type="PROSITE" id="PS50011">
    <property type="entry name" value="PROTEIN_KINASE_DOM"/>
    <property type="match status" value="1"/>
</dbReference>
<keyword evidence="6" id="KW-1185">Reference proteome</keyword>
<evidence type="ECO:0000313" key="4">
    <source>
        <dbReference type="EMBL" id="CAI3975550.1"/>
    </source>
</evidence>
<feature type="region of interest" description="Disordered" evidence="2">
    <location>
        <begin position="261"/>
        <end position="308"/>
    </location>
</feature>
<dbReference type="GO" id="GO:0004672">
    <property type="term" value="F:protein kinase activity"/>
    <property type="evidence" value="ECO:0007669"/>
    <property type="project" value="InterPro"/>
</dbReference>
<dbReference type="AlphaFoldDB" id="A0A9P1BMT2"/>
<dbReference type="InterPro" id="IPR000719">
    <property type="entry name" value="Prot_kinase_dom"/>
</dbReference>
<dbReference type="Gene3D" id="3.30.200.20">
    <property type="entry name" value="Phosphorylase Kinase, domain 1"/>
    <property type="match status" value="1"/>
</dbReference>
<sequence length="662" mass="75316">EVAQRRQNVQDFRLTQHDKMRRSKAAKELAKKVGEQHWQGVQENKYKMMEKDLDFEKEMINRTHLRIAAVRNHYEQDCGFRESSEEGIAWFEKNLQRIGIDTSEHSGTDIATIEAATLKELYEKMNDKLPTKAQLKIESDKRIATIRETKQETDIARKERARRERRVQVEQQQIAAAMEAKKREEELQAQQLLEADRIKEEQAAAEEKKRRKEAQWEERVAKHVAYKEKLEAESEEAWQKMVEKAREERAIKIKLQTTTTKFEDPKDVSSDEDKPAVAAPPVERKRGSIAAHMASKEKTREELSVEDNSASAAPDIEIAAAEELMSCVREQVMMDYLFGRGDWTNYMPSEEETGTTLRRALNNLGENAEAPIVPRLGSVVQWLCKSSPSCTHQAPAVRKQAAKLDGDAEEVATLRQEIQIQRRLSHQNIVRLLYAAETPREVLKIEHFASGGDLHAALGCRRMIPEVQAVRLCEQLLCGLRYLHEDEFILHGDLKPRNIFLVPAGDAMVAQLGDFGFARECPRKAPFLCRFEGIQGSHGYMAPEILAEEAYGFGVDIFALGVTIFTLLTGYEPFYPPSNVTAPLEFDESSWEDLSKEAEGFVTGLLQQRPEERFTAAAALAHDWFALFGDDDPVEKPSSPLHKDLYFHPLSNVREALASVES</sequence>
<gene>
    <name evidence="4" type="ORF">C1SCF055_LOCUS3852</name>
</gene>
<dbReference type="PROSITE" id="PS00108">
    <property type="entry name" value="PROTEIN_KINASE_ST"/>
    <property type="match status" value="1"/>
</dbReference>
<evidence type="ECO:0000256" key="1">
    <source>
        <dbReference type="SAM" id="Coils"/>
    </source>
</evidence>
<dbReference type="EMBL" id="CAMXCT010000211">
    <property type="protein sequence ID" value="CAI3975550.1"/>
    <property type="molecule type" value="Genomic_DNA"/>
</dbReference>
<evidence type="ECO:0000313" key="6">
    <source>
        <dbReference type="Proteomes" id="UP001152797"/>
    </source>
</evidence>
<keyword evidence="5" id="KW-0808">Transferase</keyword>
<dbReference type="OrthoDB" id="1738954at2759"/>
<accession>A0A9P1BMT2</accession>
<comment type="caution">
    <text evidence="4">The sequence shown here is derived from an EMBL/GenBank/DDBJ whole genome shotgun (WGS) entry which is preliminary data.</text>
</comment>
<dbReference type="SUPFAM" id="SSF56112">
    <property type="entry name" value="Protein kinase-like (PK-like)"/>
    <property type="match status" value="1"/>
</dbReference>
<dbReference type="InterPro" id="IPR011009">
    <property type="entry name" value="Kinase-like_dom_sf"/>
</dbReference>
<dbReference type="InterPro" id="IPR008271">
    <property type="entry name" value="Ser/Thr_kinase_AS"/>
</dbReference>
<keyword evidence="5" id="KW-0418">Kinase</keyword>
<protein>
    <submittedName>
        <fullName evidence="5">Probable serine/threonine-protein kinase pXi</fullName>
    </submittedName>
</protein>
<keyword evidence="1" id="KW-0175">Coiled coil</keyword>
<organism evidence="4">
    <name type="scientific">Cladocopium goreaui</name>
    <dbReference type="NCBI Taxonomy" id="2562237"/>
    <lineage>
        <taxon>Eukaryota</taxon>
        <taxon>Sar</taxon>
        <taxon>Alveolata</taxon>
        <taxon>Dinophyceae</taxon>
        <taxon>Suessiales</taxon>
        <taxon>Symbiodiniaceae</taxon>
        <taxon>Cladocopium</taxon>
    </lineage>
</organism>
<name>A0A9P1BMT2_9DINO</name>
<feature type="non-terminal residue" evidence="4">
    <location>
        <position position="662"/>
    </location>
</feature>
<reference evidence="4" key="1">
    <citation type="submission" date="2022-10" db="EMBL/GenBank/DDBJ databases">
        <authorList>
            <person name="Chen Y."/>
            <person name="Dougan E. K."/>
            <person name="Chan C."/>
            <person name="Rhodes N."/>
            <person name="Thang M."/>
        </authorList>
    </citation>
    <scope>NUCLEOTIDE SEQUENCE</scope>
</reference>
<feature type="compositionally biased region" description="Basic and acidic residues" evidence="2">
    <location>
        <begin position="261"/>
        <end position="275"/>
    </location>
</feature>
<dbReference type="Proteomes" id="UP001152797">
    <property type="component" value="Unassembled WGS sequence"/>
</dbReference>
<proteinExistence type="predicted"/>
<reference evidence="5 6" key="2">
    <citation type="submission" date="2024-05" db="EMBL/GenBank/DDBJ databases">
        <authorList>
            <person name="Chen Y."/>
            <person name="Shah S."/>
            <person name="Dougan E. K."/>
            <person name="Thang M."/>
            <person name="Chan C."/>
        </authorList>
    </citation>
    <scope>NUCLEOTIDE SEQUENCE [LARGE SCALE GENOMIC DNA]</scope>
</reference>
<dbReference type="EMBL" id="CAMXCT030000211">
    <property type="protein sequence ID" value="CAL4762862.1"/>
    <property type="molecule type" value="Genomic_DNA"/>
</dbReference>
<feature type="domain" description="Protein kinase" evidence="3">
    <location>
        <begin position="332"/>
        <end position="625"/>
    </location>
</feature>
<evidence type="ECO:0000256" key="2">
    <source>
        <dbReference type="SAM" id="MobiDB-lite"/>
    </source>
</evidence>
<evidence type="ECO:0000259" key="3">
    <source>
        <dbReference type="PROSITE" id="PS50011"/>
    </source>
</evidence>
<dbReference type="Gene3D" id="1.10.510.10">
    <property type="entry name" value="Transferase(Phosphotransferase) domain 1"/>
    <property type="match status" value="1"/>
</dbReference>
<dbReference type="SMART" id="SM00220">
    <property type="entry name" value="S_TKc"/>
    <property type="match status" value="1"/>
</dbReference>
<dbReference type="EMBL" id="CAMXCT020000211">
    <property type="protein sequence ID" value="CAL1128925.1"/>
    <property type="molecule type" value="Genomic_DNA"/>
</dbReference>